<name>A0A1K2HXP3_9HYPH</name>
<accession>A0A1K2HXP3</accession>
<gene>
    <name evidence="1" type="ORF">SAMN02983003_2015</name>
</gene>
<keyword evidence="2" id="KW-1185">Reference proteome</keyword>
<organism evidence="1 2">
    <name type="scientific">Devosia enhydra</name>
    <dbReference type="NCBI Taxonomy" id="665118"/>
    <lineage>
        <taxon>Bacteria</taxon>
        <taxon>Pseudomonadati</taxon>
        <taxon>Pseudomonadota</taxon>
        <taxon>Alphaproteobacteria</taxon>
        <taxon>Hyphomicrobiales</taxon>
        <taxon>Devosiaceae</taxon>
        <taxon>Devosia</taxon>
    </lineage>
</organism>
<reference evidence="1 2" key="1">
    <citation type="submission" date="2016-11" db="EMBL/GenBank/DDBJ databases">
        <authorList>
            <person name="Jaros S."/>
            <person name="Januszkiewicz K."/>
            <person name="Wedrychowicz H."/>
        </authorList>
    </citation>
    <scope>NUCLEOTIDE SEQUENCE [LARGE SCALE GENOMIC DNA]</scope>
    <source>
        <strain evidence="1 2">ATCC 23634</strain>
    </source>
</reference>
<evidence type="ECO:0000313" key="2">
    <source>
        <dbReference type="Proteomes" id="UP000183447"/>
    </source>
</evidence>
<dbReference type="STRING" id="665118.SAMN02983003_2015"/>
<dbReference type="AlphaFoldDB" id="A0A1K2HXP3"/>
<dbReference type="EMBL" id="FPKU01000002">
    <property type="protein sequence ID" value="SFZ84447.1"/>
    <property type="molecule type" value="Genomic_DNA"/>
</dbReference>
<dbReference type="Proteomes" id="UP000183447">
    <property type="component" value="Unassembled WGS sequence"/>
</dbReference>
<proteinExistence type="predicted"/>
<sequence>MCRQRTSIRRGFAAFLCLSLVVWSILPTLSHVPRIADTLQEHVQMIAEHGHSHGFQEDLLWALHGHSHDSVDHDHSHAVAALDDSTGLLPWARDAWGLRPSRDGPYRVVRIERPPRA</sequence>
<evidence type="ECO:0000313" key="1">
    <source>
        <dbReference type="EMBL" id="SFZ84447.1"/>
    </source>
</evidence>
<protein>
    <submittedName>
        <fullName evidence="1">Uncharacterized protein</fullName>
    </submittedName>
</protein>